<evidence type="ECO:0000259" key="12">
    <source>
        <dbReference type="Pfam" id="PF08577"/>
    </source>
</evidence>
<dbReference type="PANTHER" id="PTHR13266:SF1">
    <property type="entry name" value="PROTEASOME INHIBITOR PI31 SUBUNIT"/>
    <property type="match status" value="1"/>
</dbReference>
<keyword evidence="4" id="KW-0488">Methylation</keyword>
<dbReference type="InterPro" id="IPR013886">
    <property type="entry name" value="PI31_Prot_C"/>
</dbReference>
<evidence type="ECO:0000313" key="15">
    <source>
        <dbReference type="Proteomes" id="UP000028524"/>
    </source>
</evidence>
<organism evidence="14 15">
    <name type="scientific">Stachybotrys chlorohalonatus (strain IBT 40285)</name>
    <dbReference type="NCBI Taxonomy" id="1283841"/>
    <lineage>
        <taxon>Eukaryota</taxon>
        <taxon>Fungi</taxon>
        <taxon>Dikarya</taxon>
        <taxon>Ascomycota</taxon>
        <taxon>Pezizomycotina</taxon>
        <taxon>Sordariomycetes</taxon>
        <taxon>Hypocreomycetidae</taxon>
        <taxon>Hypocreales</taxon>
        <taxon>Stachybotryaceae</taxon>
        <taxon>Stachybotrys</taxon>
    </lineage>
</organism>
<dbReference type="InterPro" id="IPR021625">
    <property type="entry name" value="PI31_Prot_N"/>
</dbReference>
<keyword evidence="9" id="KW-0007">Acetylation</keyword>
<dbReference type="AlphaFoldDB" id="A0A084QMP4"/>
<evidence type="ECO:0000256" key="10">
    <source>
        <dbReference type="ARBA" id="ARBA00024805"/>
    </source>
</evidence>
<evidence type="ECO:0000256" key="7">
    <source>
        <dbReference type="ARBA" id="ARBA00022824"/>
    </source>
</evidence>
<dbReference type="Gene3D" id="3.40.1000.30">
    <property type="match status" value="1"/>
</dbReference>
<dbReference type="GO" id="GO:0043161">
    <property type="term" value="P:proteasome-mediated ubiquitin-dependent protein catabolic process"/>
    <property type="evidence" value="ECO:0007669"/>
    <property type="project" value="InterPro"/>
</dbReference>
<reference evidence="14 15" key="1">
    <citation type="journal article" date="2014" name="BMC Genomics">
        <title>Comparative genome sequencing reveals chemotype-specific gene clusters in the toxigenic black mold Stachybotrys.</title>
        <authorList>
            <person name="Semeiks J."/>
            <person name="Borek D."/>
            <person name="Otwinowski Z."/>
            <person name="Grishin N.V."/>
        </authorList>
    </citation>
    <scope>NUCLEOTIDE SEQUENCE [LARGE SCALE GENOMIC DNA]</scope>
    <source>
        <strain evidence="14 15">IBT 40285</strain>
    </source>
</reference>
<feature type="compositionally biased region" description="Gly residues" evidence="11">
    <location>
        <begin position="380"/>
        <end position="395"/>
    </location>
</feature>
<feature type="region of interest" description="Disordered" evidence="11">
    <location>
        <begin position="342"/>
        <end position="395"/>
    </location>
</feature>
<dbReference type="GO" id="GO:0004866">
    <property type="term" value="F:endopeptidase inhibitor activity"/>
    <property type="evidence" value="ECO:0007669"/>
    <property type="project" value="InterPro"/>
</dbReference>
<sequence>MSRLDATAVIQGMADALPTHQKEDDSSDLASSYEAIALLIHSYLAALGFKLCGFNEEKNLGKFCFAPRITSYEVSWEARLTPSHTAECESLAPRLPSQWNSGFGSLAFVYKHKQSSMRFVFRIDRMGAKVEVRGLAVGDDNIYRFERSVRDVVNASALPVRISLTDAGEEDRGDLVDKLRGIFVSEEAIAAILHDLKVNIVQKLIPKLQSEGYVETEEAEANARDERRRQEAANPHRPFQGDPRPNQPYPQPEPLPGLARHQPPPVGDFPPPGFDDELDINRPHRGIGLPGRSPFNIGHDDLHPPGLGPHDPLRGSFIGGGLPRSGGSSGMHPTFDDPLFGGRGGFGEGGGSGDGFDPQHPPGARWDPFGPGGNPRFPGPGSGHGGNSFGGGGFI</sequence>
<evidence type="ECO:0000256" key="5">
    <source>
        <dbReference type="ARBA" id="ARBA00022490"/>
    </source>
</evidence>
<dbReference type="Proteomes" id="UP000028524">
    <property type="component" value="Unassembled WGS sequence"/>
</dbReference>
<feature type="compositionally biased region" description="Basic and acidic residues" evidence="11">
    <location>
        <begin position="221"/>
        <end position="231"/>
    </location>
</feature>
<feature type="domain" description="PI31 proteasome regulator C-terminal" evidence="12">
    <location>
        <begin position="297"/>
        <end position="371"/>
    </location>
</feature>
<dbReference type="Pfam" id="PF11566">
    <property type="entry name" value="PI31_Prot_N"/>
    <property type="match status" value="1"/>
</dbReference>
<keyword evidence="8" id="KW-0647">Proteasome</keyword>
<feature type="domain" description="PI31 proteasome regulator N-terminal" evidence="13">
    <location>
        <begin position="26"/>
        <end position="211"/>
    </location>
</feature>
<keyword evidence="5" id="KW-0963">Cytoplasm</keyword>
<keyword evidence="7" id="KW-0256">Endoplasmic reticulum</keyword>
<dbReference type="HOGENOM" id="CLU_044125_2_0_1"/>
<evidence type="ECO:0000259" key="13">
    <source>
        <dbReference type="Pfam" id="PF11566"/>
    </source>
</evidence>
<accession>A0A084QMP4</accession>
<dbReference type="InterPro" id="IPR045128">
    <property type="entry name" value="PI31-like"/>
</dbReference>
<evidence type="ECO:0000256" key="11">
    <source>
        <dbReference type="SAM" id="MobiDB-lite"/>
    </source>
</evidence>
<evidence type="ECO:0000256" key="4">
    <source>
        <dbReference type="ARBA" id="ARBA00022481"/>
    </source>
</evidence>
<dbReference type="InParanoid" id="A0A084QMP4"/>
<name>A0A084QMP4_STAC4</name>
<feature type="compositionally biased region" description="Pro residues" evidence="11">
    <location>
        <begin position="245"/>
        <end position="255"/>
    </location>
</feature>
<evidence type="ECO:0000256" key="3">
    <source>
        <dbReference type="ARBA" id="ARBA00006405"/>
    </source>
</evidence>
<dbReference type="GO" id="GO:0000502">
    <property type="term" value="C:proteasome complex"/>
    <property type="evidence" value="ECO:0007669"/>
    <property type="project" value="UniProtKB-KW"/>
</dbReference>
<evidence type="ECO:0000256" key="1">
    <source>
        <dbReference type="ARBA" id="ARBA00004240"/>
    </source>
</evidence>
<keyword evidence="6" id="KW-0597">Phosphoprotein</keyword>
<dbReference type="GO" id="GO:0005783">
    <property type="term" value="C:endoplasmic reticulum"/>
    <property type="evidence" value="ECO:0007669"/>
    <property type="project" value="UniProtKB-SubCell"/>
</dbReference>
<protein>
    <submittedName>
        <fullName evidence="14">Uncharacterized protein</fullName>
    </submittedName>
</protein>
<comment type="similarity">
    <text evidence="3">Belongs to the proteasome inhibitor PI31 family.</text>
</comment>
<feature type="region of interest" description="Disordered" evidence="11">
    <location>
        <begin position="211"/>
        <end position="290"/>
    </location>
</feature>
<dbReference type="GO" id="GO:0070628">
    <property type="term" value="F:proteasome binding"/>
    <property type="evidence" value="ECO:0007669"/>
    <property type="project" value="InterPro"/>
</dbReference>
<dbReference type="PANTHER" id="PTHR13266">
    <property type="entry name" value="PROTEASOME INHIBITOR"/>
    <property type="match status" value="1"/>
</dbReference>
<dbReference type="Pfam" id="PF08577">
    <property type="entry name" value="PI31_Prot_C"/>
    <property type="match status" value="1"/>
</dbReference>
<keyword evidence="15" id="KW-1185">Reference proteome</keyword>
<dbReference type="EMBL" id="KL660616">
    <property type="protein sequence ID" value="KFA65229.1"/>
    <property type="molecule type" value="Genomic_DNA"/>
</dbReference>
<evidence type="ECO:0000256" key="8">
    <source>
        <dbReference type="ARBA" id="ARBA00022942"/>
    </source>
</evidence>
<feature type="compositionally biased region" description="Pro residues" evidence="11">
    <location>
        <begin position="262"/>
        <end position="273"/>
    </location>
</feature>
<proteinExistence type="inferred from homology"/>
<dbReference type="OMA" id="GHACMVA"/>
<feature type="compositionally biased region" description="Gly residues" evidence="11">
    <location>
        <begin position="342"/>
        <end position="354"/>
    </location>
</feature>
<comment type="function">
    <text evidence="10">Plays an important role in control of proteasome function. Inhibits the hydrolysis of protein and peptide substrates by the 20S proteasome. Also inhibits the activation of the proteasome by the proteasome regulatory proteins PA700 and PA28.</text>
</comment>
<evidence type="ECO:0000256" key="9">
    <source>
        <dbReference type="ARBA" id="ARBA00022990"/>
    </source>
</evidence>
<dbReference type="OrthoDB" id="68090at2759"/>
<evidence type="ECO:0000313" key="14">
    <source>
        <dbReference type="EMBL" id="KFA65229.1"/>
    </source>
</evidence>
<dbReference type="STRING" id="1283841.A0A084QMP4"/>
<comment type="subcellular location">
    <subcellularLocation>
        <location evidence="2">Cytoplasm</location>
    </subcellularLocation>
    <subcellularLocation>
        <location evidence="1">Endoplasmic reticulum</location>
    </subcellularLocation>
</comment>
<evidence type="ECO:0000256" key="6">
    <source>
        <dbReference type="ARBA" id="ARBA00022553"/>
    </source>
</evidence>
<gene>
    <name evidence="14" type="ORF">S40285_01450</name>
</gene>
<evidence type="ECO:0000256" key="2">
    <source>
        <dbReference type="ARBA" id="ARBA00004496"/>
    </source>
</evidence>